<organism evidence="1 2">
    <name type="scientific">Bacteroides fragilis</name>
    <dbReference type="NCBI Taxonomy" id="817"/>
    <lineage>
        <taxon>Bacteria</taxon>
        <taxon>Pseudomonadati</taxon>
        <taxon>Bacteroidota</taxon>
        <taxon>Bacteroidia</taxon>
        <taxon>Bacteroidales</taxon>
        <taxon>Bacteroidaceae</taxon>
        <taxon>Bacteroides</taxon>
    </lineage>
</organism>
<protein>
    <submittedName>
        <fullName evidence="1">Uncharacterized protein</fullName>
    </submittedName>
</protein>
<dbReference type="EMBL" id="QRJE01000008">
    <property type="protein sequence ID" value="RHH14446.1"/>
    <property type="molecule type" value="Genomic_DNA"/>
</dbReference>
<name>A0A396C9Y1_BACFG</name>
<evidence type="ECO:0000313" key="2">
    <source>
        <dbReference type="Proteomes" id="UP000266644"/>
    </source>
</evidence>
<gene>
    <name evidence="1" type="ORF">DW228_06495</name>
</gene>
<evidence type="ECO:0000313" key="1">
    <source>
        <dbReference type="EMBL" id="RHH14446.1"/>
    </source>
</evidence>
<sequence>MRNKKRISQEEYALELDAIVQKDVTCHQNDWFKIDRATFLLPENRNKSFLMATRSAGCELLMLSGGTNFTEWQINRVLGPLGNERFYICHPNAYMLQYNAEIREISGLQAVKEISFQLPIDWYLINKRNGNWELQNLPR</sequence>
<comment type="caution">
    <text evidence="1">The sequence shown here is derived from an EMBL/GenBank/DDBJ whole genome shotgun (WGS) entry which is preliminary data.</text>
</comment>
<proteinExistence type="predicted"/>
<dbReference type="RefSeq" id="WP_122330094.1">
    <property type="nucleotide sequence ID" value="NZ_JAQDYY010000001.1"/>
</dbReference>
<dbReference type="AlphaFoldDB" id="A0A396C9Y1"/>
<reference evidence="1 2" key="1">
    <citation type="submission" date="2018-08" db="EMBL/GenBank/DDBJ databases">
        <title>A genome reference for cultivated species of the human gut microbiota.</title>
        <authorList>
            <person name="Zou Y."/>
            <person name="Xue W."/>
            <person name="Luo G."/>
        </authorList>
    </citation>
    <scope>NUCLEOTIDE SEQUENCE [LARGE SCALE GENOMIC DNA]</scope>
    <source>
        <strain evidence="1 2">AM18-6</strain>
    </source>
</reference>
<accession>A0A396C9Y1</accession>
<dbReference type="Proteomes" id="UP000266644">
    <property type="component" value="Unassembled WGS sequence"/>
</dbReference>